<dbReference type="InterPro" id="IPR008280">
    <property type="entry name" value="Tub_FtsZ_C"/>
</dbReference>
<keyword evidence="9" id="KW-0206">Cytoskeleton</keyword>
<dbReference type="InterPro" id="IPR003903">
    <property type="entry name" value="UIM_dom"/>
</dbReference>
<evidence type="ECO:0000256" key="5">
    <source>
        <dbReference type="ARBA" id="ARBA00022701"/>
    </source>
</evidence>
<evidence type="ECO:0000256" key="6">
    <source>
        <dbReference type="ARBA" id="ARBA00022741"/>
    </source>
</evidence>
<feature type="compositionally biased region" description="Low complexity" evidence="11">
    <location>
        <begin position="1164"/>
        <end position="1175"/>
    </location>
</feature>
<dbReference type="SUPFAM" id="SSF46565">
    <property type="entry name" value="Chaperone J-domain"/>
    <property type="match status" value="1"/>
</dbReference>
<dbReference type="InterPro" id="IPR036869">
    <property type="entry name" value="J_dom_sf"/>
</dbReference>
<dbReference type="InterPro" id="IPR002452">
    <property type="entry name" value="Alpha_tubulin"/>
</dbReference>
<dbReference type="InterPro" id="IPR001623">
    <property type="entry name" value="DnaJ_domain"/>
</dbReference>
<evidence type="ECO:0000259" key="12">
    <source>
        <dbReference type="PROSITE" id="PS50076"/>
    </source>
</evidence>
<keyword evidence="7" id="KW-0378">Hydrolase</keyword>
<evidence type="ECO:0000256" key="2">
    <source>
        <dbReference type="ARBA" id="ARBA00004245"/>
    </source>
</evidence>
<gene>
    <name evidence="13" type="ORF">P4O66_014980</name>
</gene>
<feature type="domain" description="J" evidence="12">
    <location>
        <begin position="938"/>
        <end position="1005"/>
    </location>
</feature>
<feature type="region of interest" description="Disordered" evidence="11">
    <location>
        <begin position="1244"/>
        <end position="1307"/>
    </location>
</feature>
<dbReference type="Pfam" id="PF00226">
    <property type="entry name" value="DnaJ"/>
    <property type="match status" value="1"/>
</dbReference>
<protein>
    <recommendedName>
        <fullName evidence="12">J domain-containing protein</fullName>
    </recommendedName>
</protein>
<comment type="catalytic activity">
    <reaction evidence="10">
        <text>GTP + H2O = GDP + phosphate + H(+)</text>
        <dbReference type="Rhea" id="RHEA:19669"/>
        <dbReference type="ChEBI" id="CHEBI:15377"/>
        <dbReference type="ChEBI" id="CHEBI:15378"/>
        <dbReference type="ChEBI" id="CHEBI:37565"/>
        <dbReference type="ChEBI" id="CHEBI:43474"/>
        <dbReference type="ChEBI" id="CHEBI:58189"/>
    </reaction>
    <physiologicalReaction direction="left-to-right" evidence="10">
        <dbReference type="Rhea" id="RHEA:19670"/>
    </physiologicalReaction>
</comment>
<dbReference type="PROSITE" id="PS50330">
    <property type="entry name" value="UIM"/>
    <property type="match status" value="1"/>
</dbReference>
<evidence type="ECO:0000256" key="10">
    <source>
        <dbReference type="ARBA" id="ARBA00049117"/>
    </source>
</evidence>
<keyword evidence="6" id="KW-0547">Nucleotide-binding</keyword>
<dbReference type="InterPro" id="IPR036525">
    <property type="entry name" value="Tubulin/FtsZ_GTPase_sf"/>
</dbReference>
<dbReference type="SMART" id="SM00726">
    <property type="entry name" value="UIM"/>
    <property type="match status" value="2"/>
</dbReference>
<name>A0AAD8YYP5_9TELE</name>
<dbReference type="FunFam" id="1.10.287.600:FF:000005">
    <property type="entry name" value="Tubulin alpha chain"/>
    <property type="match status" value="2"/>
</dbReference>
<keyword evidence="8" id="KW-0342">GTP-binding</keyword>
<dbReference type="PRINTS" id="PR01162">
    <property type="entry name" value="ALPHATUBULIN"/>
</dbReference>
<evidence type="ECO:0000313" key="13">
    <source>
        <dbReference type="EMBL" id="KAK1789029.1"/>
    </source>
</evidence>
<evidence type="ECO:0000256" key="7">
    <source>
        <dbReference type="ARBA" id="ARBA00022801"/>
    </source>
</evidence>
<dbReference type="Gene3D" id="1.10.287.600">
    <property type="entry name" value="Helix hairpin bin"/>
    <property type="match status" value="2"/>
</dbReference>
<dbReference type="Proteomes" id="UP001239994">
    <property type="component" value="Unassembled WGS sequence"/>
</dbReference>
<dbReference type="SMART" id="SM00864">
    <property type="entry name" value="Tubulin"/>
    <property type="match status" value="2"/>
</dbReference>
<dbReference type="FunFam" id="3.30.1330.20:FF:000001">
    <property type="entry name" value="Tubulin alpha chain"/>
    <property type="match status" value="2"/>
</dbReference>
<dbReference type="Gene3D" id="3.40.50.1440">
    <property type="entry name" value="Tubulin/FtsZ, GTPase domain"/>
    <property type="match status" value="2"/>
</dbReference>
<organism evidence="13 14">
    <name type="scientific">Electrophorus voltai</name>
    <dbReference type="NCBI Taxonomy" id="2609070"/>
    <lineage>
        <taxon>Eukaryota</taxon>
        <taxon>Metazoa</taxon>
        <taxon>Chordata</taxon>
        <taxon>Craniata</taxon>
        <taxon>Vertebrata</taxon>
        <taxon>Euteleostomi</taxon>
        <taxon>Actinopterygii</taxon>
        <taxon>Neopterygii</taxon>
        <taxon>Teleostei</taxon>
        <taxon>Ostariophysi</taxon>
        <taxon>Gymnotiformes</taxon>
        <taxon>Gymnotoidei</taxon>
        <taxon>Gymnotidae</taxon>
        <taxon>Electrophorus</taxon>
    </lineage>
</organism>
<dbReference type="GO" id="GO:0005525">
    <property type="term" value="F:GTP binding"/>
    <property type="evidence" value="ECO:0007669"/>
    <property type="project" value="UniProtKB-KW"/>
</dbReference>
<evidence type="ECO:0000256" key="9">
    <source>
        <dbReference type="ARBA" id="ARBA00023212"/>
    </source>
</evidence>
<dbReference type="InterPro" id="IPR023123">
    <property type="entry name" value="Tubulin_C"/>
</dbReference>
<feature type="compositionally biased region" description="Basic and acidic residues" evidence="11">
    <location>
        <begin position="1281"/>
        <end position="1302"/>
    </location>
</feature>
<keyword evidence="14" id="KW-1185">Reference proteome</keyword>
<dbReference type="PROSITE" id="PS00636">
    <property type="entry name" value="DNAJ_1"/>
    <property type="match status" value="1"/>
</dbReference>
<dbReference type="Gene3D" id="6.10.140.100">
    <property type="match status" value="1"/>
</dbReference>
<reference evidence="13" key="1">
    <citation type="submission" date="2023-03" db="EMBL/GenBank/DDBJ databases">
        <title>Electrophorus voltai genome.</title>
        <authorList>
            <person name="Bian C."/>
        </authorList>
    </citation>
    <scope>NUCLEOTIDE SEQUENCE</scope>
    <source>
        <strain evidence="13">CB-2022</strain>
        <tissue evidence="13">Muscle</tissue>
    </source>
</reference>
<dbReference type="InterPro" id="IPR018316">
    <property type="entry name" value="Tubulin/FtsZ_2-layer-sand-dom"/>
</dbReference>
<dbReference type="SUPFAM" id="SSF55307">
    <property type="entry name" value="Tubulin C-terminal domain-like"/>
    <property type="match status" value="2"/>
</dbReference>
<evidence type="ECO:0000256" key="1">
    <source>
        <dbReference type="ARBA" id="ARBA00001946"/>
    </source>
</evidence>
<sequence length="1392" mass="154002">CQWFYFNLQRECISVHVGQAGAQIGNACWELYCLEHGIQSDGQMPSEQDTGRGDDSFNTFFSETGSGKHVPRAIFVDLEPTVIDEVRTGTYRQLFHPEQLITGKEDAANNYARGHYTIGKEVIDSVLDRIRKLADQCTGLQGFLVFHSFGGGTGSGFTSLLMERLSVDYGKKSKLEFAIYPAPQVSTAVVEPYNSILTTHTTLEHSDCAFMVDNEAIYDICRKNLDIERPTYTNLNRLIGQIVSSITASLRFDGALNVDLTEFQTNLVPYPRIHFPLATYAPVISAEKAYHEQLSVADITNACFEPSNQMVKCDPRHGKYMACCLLYRGDVVPKDVNSAIASIKTKRTIQFVDWCPTGFKVGINYQPPTVVPGGDLAKVQRAVCMLSNTTAIAEAWARLDHKFDLMYAKRAFVHWYVGEGMEEGEFSEAREDMAALEKDYEEVGTDSVGEEDGEGRECISMHVGQAGAQMGNACWELYCLEHGIQPDGQMPSDKSIGGGDDSFNTFFSETGAGKHVPRAIFVDLEPTVIDEVRTGTYRQLFHPEQLITGKEDAANNYARGHYTIGKEIIDLVLDRTRKLADQCTGLQGFLIFHSFGGGTGSGFTSLLMERLSVDYGKKSKLEFAIYPAPQVSTAVVEPYNSILTTHTTLEHSDCAFMVDNEAIYDICRKNLDIERPTYTNLNRLIGQIVSSITASLRFDGALNVDLTEFQTNLVPYPRIHFPLATYAPVISAEKAYHEQLSVADITNACFEPSNQMVKCDPRHGKYMACCLLYRGDVVPKDVNSAIASIKTKRTIQFVDWCPTGFKVGINYQPPTVVPGGDLAKVQRAVCMLSNTTAIAEAWARLDHKFDLMYAKRAFVHWYVGEGMEEGEFSEAREDMAALEKDYEERRRASAAGTDIEVGNNPESGNEARQACTRKRDKPAELPSLRVSLKDGRADRVKDPPLQGLGGELSRRAFPYRKQALRWHPDKNPDNKEEAEKRFKEIAEAYEVLSDRSKREAYDTYGKSGMPRSGSGGSGSFPDDFPGFTFTFRSPDEVFREFFGGQDPFADFFDDFPFGGMHSSFRGHHGSSRLGTSRFFSFPSADVDFTTFSSSSMGGTGAGNFKSVSTSTRVVNGKRTTTKKIRENGQERTEVEVDGVLKSVLINGVEDEMALALELSRREQPSQPQGLPLPEQQLPPRPAGSHPANHGTRRSFSSDPFFHCPGTSEEEEDEDLQMALAYSLSEMEAQQRAAASAQDMISGAREGRGDLARRGRGGEGRDVAHDGTDDSAHSTPSSPDDEAGKGSGEPERSAIVVKDREGRAPTANGTAVLKGRKKCRCVSLTSRPSRADCSPPPHSSLPEVKSSEVLCLPSGYPAAQTLFKVLFGKKTNKKKKTQQPRPHTTWRHRSIYV</sequence>
<dbReference type="InterPro" id="IPR000217">
    <property type="entry name" value="Tubulin"/>
</dbReference>
<dbReference type="Gene3D" id="3.30.1330.20">
    <property type="entry name" value="Tubulin/FtsZ, C-terminal domain"/>
    <property type="match status" value="2"/>
</dbReference>
<feature type="non-terminal residue" evidence="13">
    <location>
        <position position="1392"/>
    </location>
</feature>
<dbReference type="CDD" id="cd06257">
    <property type="entry name" value="DnaJ"/>
    <property type="match status" value="1"/>
</dbReference>
<dbReference type="InterPro" id="IPR037103">
    <property type="entry name" value="Tubulin/FtsZ-like_C"/>
</dbReference>
<dbReference type="PROSITE" id="PS00227">
    <property type="entry name" value="TUBULIN"/>
    <property type="match status" value="2"/>
</dbReference>
<feature type="region of interest" description="Disordered" evidence="11">
    <location>
        <begin position="1159"/>
        <end position="1214"/>
    </location>
</feature>
<evidence type="ECO:0000256" key="3">
    <source>
        <dbReference type="ARBA" id="ARBA00009636"/>
    </source>
</evidence>
<dbReference type="Pfam" id="PF03953">
    <property type="entry name" value="Tubulin_C"/>
    <property type="match status" value="2"/>
</dbReference>
<dbReference type="Pfam" id="PF00091">
    <property type="entry name" value="Tubulin"/>
    <property type="match status" value="2"/>
</dbReference>
<dbReference type="SMART" id="SM00865">
    <property type="entry name" value="Tubulin_C"/>
    <property type="match status" value="2"/>
</dbReference>
<dbReference type="PROSITE" id="PS50076">
    <property type="entry name" value="DNAJ_2"/>
    <property type="match status" value="1"/>
</dbReference>
<dbReference type="InterPro" id="IPR017975">
    <property type="entry name" value="Tubulin_CS"/>
</dbReference>
<dbReference type="InterPro" id="IPR018253">
    <property type="entry name" value="DnaJ_domain_CS"/>
</dbReference>
<dbReference type="GO" id="GO:0005874">
    <property type="term" value="C:microtubule"/>
    <property type="evidence" value="ECO:0007669"/>
    <property type="project" value="UniProtKB-KW"/>
</dbReference>
<feature type="compositionally biased region" description="Basic and acidic residues" evidence="11">
    <location>
        <begin position="1244"/>
        <end position="1271"/>
    </location>
</feature>
<dbReference type="SUPFAM" id="SSF52490">
    <property type="entry name" value="Tubulin nucleotide-binding domain-like"/>
    <property type="match status" value="2"/>
</dbReference>
<comment type="caution">
    <text evidence="13">The sequence shown here is derived from an EMBL/GenBank/DDBJ whole genome shotgun (WGS) entry which is preliminary data.</text>
</comment>
<dbReference type="GO" id="GO:0005200">
    <property type="term" value="F:structural constituent of cytoskeleton"/>
    <property type="evidence" value="ECO:0007669"/>
    <property type="project" value="InterPro"/>
</dbReference>
<dbReference type="FunFam" id="3.40.50.1440:FF:000002">
    <property type="entry name" value="Tubulin alpha chain"/>
    <property type="match status" value="2"/>
</dbReference>
<evidence type="ECO:0000256" key="8">
    <source>
        <dbReference type="ARBA" id="ARBA00023134"/>
    </source>
</evidence>
<dbReference type="CDD" id="cd02186">
    <property type="entry name" value="alpha_tubulin"/>
    <property type="match status" value="2"/>
</dbReference>
<keyword evidence="5" id="KW-0493">Microtubule</keyword>
<comment type="similarity">
    <text evidence="3">Belongs to the tubulin family.</text>
</comment>
<comment type="cofactor">
    <cofactor evidence="1">
        <name>Mg(2+)</name>
        <dbReference type="ChEBI" id="CHEBI:18420"/>
    </cofactor>
</comment>
<dbReference type="PANTHER" id="PTHR11588">
    <property type="entry name" value="TUBULIN"/>
    <property type="match status" value="1"/>
</dbReference>
<dbReference type="PRINTS" id="PR01161">
    <property type="entry name" value="TUBULIN"/>
</dbReference>
<dbReference type="InterPro" id="IPR003008">
    <property type="entry name" value="Tubulin_FtsZ_GTPase"/>
</dbReference>
<feature type="region of interest" description="Disordered" evidence="11">
    <location>
        <begin position="1370"/>
        <end position="1392"/>
    </location>
</feature>
<dbReference type="Gene3D" id="1.10.287.110">
    <property type="entry name" value="DnaJ domain"/>
    <property type="match status" value="1"/>
</dbReference>
<dbReference type="PRINTS" id="PR00625">
    <property type="entry name" value="JDOMAIN"/>
</dbReference>
<evidence type="ECO:0000256" key="4">
    <source>
        <dbReference type="ARBA" id="ARBA00022490"/>
    </source>
</evidence>
<evidence type="ECO:0000313" key="14">
    <source>
        <dbReference type="Proteomes" id="UP001239994"/>
    </source>
</evidence>
<evidence type="ECO:0000256" key="11">
    <source>
        <dbReference type="SAM" id="MobiDB-lite"/>
    </source>
</evidence>
<proteinExistence type="inferred from homology"/>
<keyword evidence="4" id="KW-0963">Cytoplasm</keyword>
<dbReference type="SMART" id="SM00271">
    <property type="entry name" value="DnaJ"/>
    <property type="match status" value="1"/>
</dbReference>
<accession>A0AAD8YYP5</accession>
<dbReference type="GO" id="GO:0007017">
    <property type="term" value="P:microtubule-based process"/>
    <property type="evidence" value="ECO:0007669"/>
    <property type="project" value="InterPro"/>
</dbReference>
<dbReference type="GO" id="GO:0016787">
    <property type="term" value="F:hydrolase activity"/>
    <property type="evidence" value="ECO:0007669"/>
    <property type="project" value="UniProtKB-KW"/>
</dbReference>
<dbReference type="EMBL" id="JAROKS010000022">
    <property type="protein sequence ID" value="KAK1789029.1"/>
    <property type="molecule type" value="Genomic_DNA"/>
</dbReference>
<feature type="region of interest" description="Disordered" evidence="11">
    <location>
        <begin position="893"/>
        <end position="925"/>
    </location>
</feature>
<comment type="subcellular location">
    <subcellularLocation>
        <location evidence="2">Cytoplasm</location>
        <location evidence="2">Cytoskeleton</location>
    </subcellularLocation>
</comment>